<dbReference type="Proteomes" id="UP000271678">
    <property type="component" value="Unassembled WGS sequence"/>
</dbReference>
<evidence type="ECO:0000313" key="1">
    <source>
        <dbReference type="EMBL" id="RNI24231.1"/>
    </source>
</evidence>
<evidence type="ECO:0008006" key="3">
    <source>
        <dbReference type="Google" id="ProtNLM"/>
    </source>
</evidence>
<accession>A0A3M9MFA2</accession>
<dbReference type="RefSeq" id="WP_123270274.1">
    <property type="nucleotide sequence ID" value="NZ_RJJQ01000003.1"/>
</dbReference>
<comment type="caution">
    <text evidence="1">The sequence shown here is derived from an EMBL/GenBank/DDBJ whole genome shotgun (WGS) entry which is preliminary data.</text>
</comment>
<proteinExistence type="predicted"/>
<evidence type="ECO:0000313" key="2">
    <source>
        <dbReference type="Proteomes" id="UP000271678"/>
    </source>
</evidence>
<dbReference type="AlphaFoldDB" id="A0A3M9MFA2"/>
<reference evidence="1 2" key="1">
    <citation type="submission" date="2018-11" db="EMBL/GenBank/DDBJ databases">
        <title>Draft genome of Simplicispira Flexivirga sp. BO-16.</title>
        <authorList>
            <person name="Im W.T."/>
        </authorList>
    </citation>
    <scope>NUCLEOTIDE SEQUENCE [LARGE SCALE GENOMIC DNA]</scope>
    <source>
        <strain evidence="1 2">BO-16</strain>
    </source>
</reference>
<gene>
    <name evidence="1" type="ORF">EFY87_04480</name>
</gene>
<dbReference type="OrthoDB" id="8370557at2"/>
<dbReference type="Gene3D" id="3.40.50.1010">
    <property type="entry name" value="5'-nuclease"/>
    <property type="match status" value="1"/>
</dbReference>
<keyword evidence="2" id="KW-1185">Reference proteome</keyword>
<dbReference type="EMBL" id="RJJQ01000003">
    <property type="protein sequence ID" value="RNI24231.1"/>
    <property type="molecule type" value="Genomic_DNA"/>
</dbReference>
<protein>
    <recommendedName>
        <fullName evidence="3">PIN domain-containing protein</fullName>
    </recommendedName>
</protein>
<sequence>MSRYVIDAPTLLRLIDAEQPVDADHQLVAPGRIRSDALELLLRAVRSAELTEREALARHTKVTELKMRLLNDRGSRGLAWAIAREHDWDSIHDAEYLALTRLQGDALVTVDPCLAAKAAGIVPLSPFDALTAPDR</sequence>
<organism evidence="1 2">
    <name type="scientific">Flexivirga caeni</name>
    <dbReference type="NCBI Taxonomy" id="2294115"/>
    <lineage>
        <taxon>Bacteria</taxon>
        <taxon>Bacillati</taxon>
        <taxon>Actinomycetota</taxon>
        <taxon>Actinomycetes</taxon>
        <taxon>Micrococcales</taxon>
        <taxon>Dermacoccaceae</taxon>
        <taxon>Flexivirga</taxon>
    </lineage>
</organism>
<name>A0A3M9MFA2_9MICO</name>
<dbReference type="SUPFAM" id="SSF88723">
    <property type="entry name" value="PIN domain-like"/>
    <property type="match status" value="1"/>
</dbReference>
<dbReference type="InterPro" id="IPR029060">
    <property type="entry name" value="PIN-like_dom_sf"/>
</dbReference>